<name>A0ABW6B8F5_9SPHI</name>
<evidence type="ECO:0000313" key="3">
    <source>
        <dbReference type="Proteomes" id="UP001597560"/>
    </source>
</evidence>
<organism evidence="2 3">
    <name type="scientific">Olivibacter jilunii</name>
    <dbReference type="NCBI Taxonomy" id="985016"/>
    <lineage>
        <taxon>Bacteria</taxon>
        <taxon>Pseudomonadati</taxon>
        <taxon>Bacteroidota</taxon>
        <taxon>Sphingobacteriia</taxon>
        <taxon>Sphingobacteriales</taxon>
        <taxon>Sphingobacteriaceae</taxon>
        <taxon>Olivibacter</taxon>
    </lineage>
</organism>
<dbReference type="PROSITE" id="PS51257">
    <property type="entry name" value="PROKAR_LIPOPROTEIN"/>
    <property type="match status" value="1"/>
</dbReference>
<dbReference type="Gene3D" id="3.40.50.12370">
    <property type="match status" value="1"/>
</dbReference>
<protein>
    <submittedName>
        <fullName evidence="2">Universal stress protein</fullName>
    </submittedName>
</protein>
<reference evidence="3" key="1">
    <citation type="journal article" date="2019" name="Int. J. Syst. Evol. Microbiol.">
        <title>The Global Catalogue of Microorganisms (GCM) 10K type strain sequencing project: providing services to taxonomists for standard genome sequencing and annotation.</title>
        <authorList>
            <consortium name="The Broad Institute Genomics Platform"/>
            <consortium name="The Broad Institute Genome Sequencing Center for Infectious Disease"/>
            <person name="Wu L."/>
            <person name="Ma J."/>
        </authorList>
    </citation>
    <scope>NUCLEOTIDE SEQUENCE [LARGE SCALE GENOMIC DNA]</scope>
    <source>
        <strain evidence="3">KCTC 23098</strain>
    </source>
</reference>
<accession>A0ABW6B8F5</accession>
<gene>
    <name evidence="2" type="ORF">ACFS6J_21300</name>
</gene>
<dbReference type="EMBL" id="JBHUPA010000016">
    <property type="protein sequence ID" value="MFD2964351.1"/>
    <property type="molecule type" value="Genomic_DNA"/>
</dbReference>
<proteinExistence type="predicted"/>
<dbReference type="Pfam" id="PF00582">
    <property type="entry name" value="Usp"/>
    <property type="match status" value="1"/>
</dbReference>
<dbReference type="InterPro" id="IPR006016">
    <property type="entry name" value="UspA"/>
</dbReference>
<evidence type="ECO:0000259" key="1">
    <source>
        <dbReference type="Pfam" id="PF00582"/>
    </source>
</evidence>
<evidence type="ECO:0000313" key="2">
    <source>
        <dbReference type="EMBL" id="MFD2964351.1"/>
    </source>
</evidence>
<feature type="domain" description="UspA" evidence="1">
    <location>
        <begin position="1"/>
        <end position="148"/>
    </location>
</feature>
<dbReference type="RefSeq" id="WP_377612538.1">
    <property type="nucleotide sequence ID" value="NZ_JBHUPA010000016.1"/>
</dbReference>
<keyword evidence="3" id="KW-1185">Reference proteome</keyword>
<comment type="caution">
    <text evidence="2">The sequence shown here is derived from an EMBL/GenBank/DDBJ whole genome shotgun (WGS) entry which is preliminary data.</text>
</comment>
<sequence>MKTLLILTDFSPPATHAALYACNIAEQWGIEKIVLYHSYNKRYATDIILVDDLLVPVPDDLKDIKENALKELDDLKSQMLSKLSSKVDIKSMINDLPLIKGVRETIDGHSIDLVIAGLSGSHAKEKNIVGRNAMALIGEQVFPLMLVPETAVIGKISQIMFACDLRYISEQTPFDQLTNIVQTANANLHVVNVDYEETGLVNLMETETLLHEKFKNLSTQFHYLRSKEVILSLSEYSTENKIDILIAVPRKLGFLQRIFHDSATKKIAIHTTVPLIVLHNN</sequence>
<dbReference type="Proteomes" id="UP001597560">
    <property type="component" value="Unassembled WGS sequence"/>
</dbReference>
<dbReference type="SUPFAM" id="SSF52402">
    <property type="entry name" value="Adenine nucleotide alpha hydrolases-like"/>
    <property type="match status" value="2"/>
</dbReference>